<accession>A0ABV6YSR2</accession>
<keyword evidence="2" id="KW-1185">Reference proteome</keyword>
<gene>
    <name evidence="1" type="ORF">ACFL27_03410</name>
</gene>
<evidence type="ECO:0000313" key="2">
    <source>
        <dbReference type="Proteomes" id="UP001594351"/>
    </source>
</evidence>
<dbReference type="Proteomes" id="UP001594351">
    <property type="component" value="Unassembled WGS sequence"/>
</dbReference>
<sequence>MFIPRWGTYLERIEQKPMSRIISSVAHLCNALLRVQKLFQLPVLCVKVNELWLGQALGLPVIQNNSESLNHNLTTIETELTPASILNSSLLQTLLNSLEGAAQTLPTSIRLVGDLPGPHKLKKCLVWPKTASPQEVNACCHSACLMLAKAYGELDVLQAVVLDEDFRADNENLQNDGSTSWNTLLNVLSFYNLPCLLLPRMAERQLIDQKLLNHNGLTGLFVEHHQTYRYLNNKKLVIGCALSADILRSARDSLSMKIQQLIAAGVFLFTTQGEVPVDIEPDILNYLSTIELLSKC</sequence>
<comment type="caution">
    <text evidence="1">The sequence shown here is derived from an EMBL/GenBank/DDBJ whole genome shotgun (WGS) entry which is preliminary data.</text>
</comment>
<evidence type="ECO:0000313" key="1">
    <source>
        <dbReference type="EMBL" id="MFC1849237.1"/>
    </source>
</evidence>
<proteinExistence type="predicted"/>
<organism evidence="1 2">
    <name type="scientific">candidate division CSSED10-310 bacterium</name>
    <dbReference type="NCBI Taxonomy" id="2855610"/>
    <lineage>
        <taxon>Bacteria</taxon>
        <taxon>Bacteria division CSSED10-310</taxon>
    </lineage>
</organism>
<evidence type="ECO:0008006" key="3">
    <source>
        <dbReference type="Google" id="ProtNLM"/>
    </source>
</evidence>
<reference evidence="1 2" key="1">
    <citation type="submission" date="2024-09" db="EMBL/GenBank/DDBJ databases">
        <title>Laminarin stimulates single cell rates of sulfate reduction while oxygen inhibits transcriptomic activity in coastal marine sediment.</title>
        <authorList>
            <person name="Lindsay M."/>
            <person name="Orcutt B."/>
            <person name="Emerson D."/>
            <person name="Stepanauskas R."/>
            <person name="D'Angelo T."/>
        </authorList>
    </citation>
    <scope>NUCLEOTIDE SEQUENCE [LARGE SCALE GENOMIC DNA]</scope>
    <source>
        <strain evidence="1">SAG AM-311-K15</strain>
    </source>
</reference>
<dbReference type="EMBL" id="JBHPBY010000027">
    <property type="protein sequence ID" value="MFC1849237.1"/>
    <property type="molecule type" value="Genomic_DNA"/>
</dbReference>
<protein>
    <recommendedName>
        <fullName evidence="3">Uroporphyrinogen decarboxylase (URO-D) domain-containing protein</fullName>
    </recommendedName>
</protein>
<name>A0ABV6YSR2_UNCC1</name>